<proteinExistence type="inferred from homology"/>
<dbReference type="Gene3D" id="1.10.10.10">
    <property type="entry name" value="Winged helix-like DNA-binding domain superfamily/Winged helix DNA-binding domain"/>
    <property type="match status" value="2"/>
</dbReference>
<protein>
    <recommendedName>
        <fullName evidence="3">Regulatory protein RecX</fullName>
    </recommendedName>
</protein>
<dbReference type="InterPro" id="IPR053926">
    <property type="entry name" value="RecX_HTH_1st"/>
</dbReference>
<dbReference type="Pfam" id="PF02631">
    <property type="entry name" value="RecX_HTH2"/>
    <property type="match status" value="1"/>
</dbReference>
<dbReference type="PANTHER" id="PTHR33602:SF1">
    <property type="entry name" value="REGULATORY PROTEIN RECX FAMILY PROTEIN"/>
    <property type="match status" value="1"/>
</dbReference>
<sequence length="145" mass="16863">MKQKQLSAYDQAVKYLGVKMYARADLAYKLSAKGYKPTEIEETLLILEQDGFINDQKYAEIYLRNLMDYRSFGYYGIRSKLLQKRLDKNLIDSLLKQNLNERQEAEIALRFSKKPANSGRTKESIIQSLRQRGFRTTAILRAVKG</sequence>
<evidence type="ECO:0000256" key="1">
    <source>
        <dbReference type="ARBA" id="ARBA00004496"/>
    </source>
</evidence>
<comment type="subcellular location">
    <subcellularLocation>
        <location evidence="1">Cytoplasm</location>
    </subcellularLocation>
</comment>
<dbReference type="Pfam" id="PF21982">
    <property type="entry name" value="RecX_HTH1"/>
    <property type="match status" value="1"/>
</dbReference>
<feature type="domain" description="RecX first three-helical" evidence="6">
    <location>
        <begin position="8"/>
        <end position="44"/>
    </location>
</feature>
<evidence type="ECO:0000313" key="8">
    <source>
        <dbReference type="Proteomes" id="UP000176786"/>
    </source>
</evidence>
<accession>A0A1F5P4C3</accession>
<dbReference type="InterPro" id="IPR003783">
    <property type="entry name" value="Regulatory_RecX"/>
</dbReference>
<organism evidence="7 8">
    <name type="scientific">Candidatus Doudnabacteria bacterium RIFCSPHIGHO2_02_FULL_46_11</name>
    <dbReference type="NCBI Taxonomy" id="1817832"/>
    <lineage>
        <taxon>Bacteria</taxon>
        <taxon>Candidatus Doudnaibacteriota</taxon>
    </lineage>
</organism>
<comment type="similarity">
    <text evidence="2">Belongs to the RecX family.</text>
</comment>
<evidence type="ECO:0000256" key="4">
    <source>
        <dbReference type="ARBA" id="ARBA00022490"/>
    </source>
</evidence>
<dbReference type="InterPro" id="IPR053924">
    <property type="entry name" value="RecX_HTH_2nd"/>
</dbReference>
<evidence type="ECO:0000313" key="7">
    <source>
        <dbReference type="EMBL" id="OGE84807.1"/>
    </source>
</evidence>
<dbReference type="GO" id="GO:0006282">
    <property type="term" value="P:regulation of DNA repair"/>
    <property type="evidence" value="ECO:0007669"/>
    <property type="project" value="InterPro"/>
</dbReference>
<evidence type="ECO:0000259" key="6">
    <source>
        <dbReference type="Pfam" id="PF21982"/>
    </source>
</evidence>
<feature type="domain" description="RecX second three-helical" evidence="5">
    <location>
        <begin position="54"/>
        <end position="93"/>
    </location>
</feature>
<evidence type="ECO:0000256" key="3">
    <source>
        <dbReference type="ARBA" id="ARBA00018111"/>
    </source>
</evidence>
<dbReference type="GO" id="GO:0005737">
    <property type="term" value="C:cytoplasm"/>
    <property type="evidence" value="ECO:0007669"/>
    <property type="project" value="UniProtKB-SubCell"/>
</dbReference>
<dbReference type="PANTHER" id="PTHR33602">
    <property type="entry name" value="REGULATORY PROTEIN RECX FAMILY PROTEIN"/>
    <property type="match status" value="1"/>
</dbReference>
<comment type="caution">
    <text evidence="7">The sequence shown here is derived from an EMBL/GenBank/DDBJ whole genome shotgun (WGS) entry which is preliminary data.</text>
</comment>
<name>A0A1F5P4C3_9BACT</name>
<evidence type="ECO:0000259" key="5">
    <source>
        <dbReference type="Pfam" id="PF02631"/>
    </source>
</evidence>
<evidence type="ECO:0000256" key="2">
    <source>
        <dbReference type="ARBA" id="ARBA00009695"/>
    </source>
</evidence>
<dbReference type="InterPro" id="IPR036388">
    <property type="entry name" value="WH-like_DNA-bd_sf"/>
</dbReference>
<keyword evidence="4" id="KW-0963">Cytoplasm</keyword>
<dbReference type="Proteomes" id="UP000176786">
    <property type="component" value="Unassembled WGS sequence"/>
</dbReference>
<gene>
    <name evidence="7" type="ORF">A3J48_01165</name>
</gene>
<dbReference type="AlphaFoldDB" id="A0A1F5P4C3"/>
<dbReference type="STRING" id="1817832.A3J48_01165"/>
<dbReference type="EMBL" id="MFES01000034">
    <property type="protein sequence ID" value="OGE84807.1"/>
    <property type="molecule type" value="Genomic_DNA"/>
</dbReference>
<reference evidence="7 8" key="1">
    <citation type="journal article" date="2016" name="Nat. Commun.">
        <title>Thousands of microbial genomes shed light on interconnected biogeochemical processes in an aquifer system.</title>
        <authorList>
            <person name="Anantharaman K."/>
            <person name="Brown C.T."/>
            <person name="Hug L.A."/>
            <person name="Sharon I."/>
            <person name="Castelle C.J."/>
            <person name="Probst A.J."/>
            <person name="Thomas B.C."/>
            <person name="Singh A."/>
            <person name="Wilkins M.J."/>
            <person name="Karaoz U."/>
            <person name="Brodie E.L."/>
            <person name="Williams K.H."/>
            <person name="Hubbard S.S."/>
            <person name="Banfield J.F."/>
        </authorList>
    </citation>
    <scope>NUCLEOTIDE SEQUENCE [LARGE SCALE GENOMIC DNA]</scope>
</reference>